<evidence type="ECO:0000313" key="2">
    <source>
        <dbReference type="EMBL" id="NHZ61499.1"/>
    </source>
</evidence>
<dbReference type="Proteomes" id="UP000610594">
    <property type="component" value="Unassembled WGS sequence"/>
</dbReference>
<name>A0ABX0MFB2_9BURK</name>
<evidence type="ECO:0000313" key="3">
    <source>
        <dbReference type="Proteomes" id="UP000610594"/>
    </source>
</evidence>
<comment type="caution">
    <text evidence="2">The sequence shown here is derived from an EMBL/GenBank/DDBJ whole genome shotgun (WGS) entry which is preliminary data.</text>
</comment>
<dbReference type="RefSeq" id="WP_167235753.1">
    <property type="nucleotide sequence ID" value="NZ_WHJF01000007.1"/>
</dbReference>
<feature type="signal peptide" evidence="1">
    <location>
        <begin position="1"/>
        <end position="18"/>
    </location>
</feature>
<proteinExistence type="predicted"/>
<sequence>MVSAPFVFALMVSASAAASDGSGTEPTMRNAHLAAVTKVTIEHNGATSPAATEPAPQCADFKLSPQEVRKYLGTAAEVAEHDYLHMLDWSPCNASGKVTFKGGVTGTWEIQQYRAGSLKLSNGRTVYLYCPKCKAKAFPAADE</sequence>
<dbReference type="EMBL" id="WHJF01000007">
    <property type="protein sequence ID" value="NHZ61499.1"/>
    <property type="molecule type" value="Genomic_DNA"/>
</dbReference>
<feature type="chain" id="PRO_5047504552" evidence="1">
    <location>
        <begin position="19"/>
        <end position="143"/>
    </location>
</feature>
<accession>A0ABX0MFB2</accession>
<reference evidence="2 3" key="1">
    <citation type="submission" date="2019-10" db="EMBL/GenBank/DDBJ databases">
        <title>Taxonomy of Antarctic Massilia spp.: description of Massilia rubra sp. nov., Massilia aquatica sp. nov., Massilia mucilaginosa sp. nov., Massilia frigida sp. nov. isolated from streams, lakes and regoliths.</title>
        <authorList>
            <person name="Holochova P."/>
            <person name="Sedlacek I."/>
            <person name="Kralova S."/>
            <person name="Maslanova I."/>
            <person name="Busse H.-J."/>
            <person name="Stankova E."/>
            <person name="Vrbovska V."/>
            <person name="Kovarovic V."/>
            <person name="Bartak M."/>
            <person name="Svec P."/>
            <person name="Pantucek R."/>
        </authorList>
    </citation>
    <scope>NUCLEOTIDE SEQUENCE [LARGE SCALE GENOMIC DNA]</scope>
    <source>
        <strain evidence="2 3">CCM 8694</strain>
    </source>
</reference>
<organism evidence="2 3">
    <name type="scientific">Massilia genomosp. 1</name>
    <dbReference type="NCBI Taxonomy" id="2609280"/>
    <lineage>
        <taxon>Bacteria</taxon>
        <taxon>Pseudomonadati</taxon>
        <taxon>Pseudomonadota</taxon>
        <taxon>Betaproteobacteria</taxon>
        <taxon>Burkholderiales</taxon>
        <taxon>Oxalobacteraceae</taxon>
        <taxon>Telluria group</taxon>
        <taxon>Massilia</taxon>
    </lineage>
</organism>
<keyword evidence="3" id="KW-1185">Reference proteome</keyword>
<protein>
    <submittedName>
        <fullName evidence="2">Uncharacterized protein</fullName>
    </submittedName>
</protein>
<evidence type="ECO:0000256" key="1">
    <source>
        <dbReference type="SAM" id="SignalP"/>
    </source>
</evidence>
<keyword evidence="1" id="KW-0732">Signal</keyword>
<gene>
    <name evidence="2" type="ORF">F1735_04140</name>
</gene>